<accession>A0ACC8X8M0</accession>
<evidence type="ECO:0000313" key="2">
    <source>
        <dbReference type="Proteomes" id="UP000188605"/>
    </source>
</evidence>
<comment type="caution">
    <text evidence="1">The sequence shown here is derived from an EMBL/GenBank/DDBJ whole genome shotgun (WGS) entry which is preliminary data.</text>
</comment>
<name>A0ACC8X8M0_9FIRM</name>
<organism evidence="1 2">
    <name type="scientific">Candidatus Epulonipiscium fishelsonii</name>
    <dbReference type="NCBI Taxonomy" id="77094"/>
    <lineage>
        <taxon>Bacteria</taxon>
        <taxon>Bacillati</taxon>
        <taxon>Bacillota</taxon>
        <taxon>Clostridia</taxon>
        <taxon>Lachnospirales</taxon>
        <taxon>Lachnospiraceae</taxon>
        <taxon>Candidatus Epulonipiscium</taxon>
    </lineage>
</organism>
<evidence type="ECO:0000313" key="1">
    <source>
        <dbReference type="EMBL" id="ONI38348.1"/>
    </source>
</evidence>
<keyword evidence="2" id="KW-1185">Reference proteome</keyword>
<protein>
    <submittedName>
        <fullName evidence="1">Uncharacterized protein</fullName>
    </submittedName>
</protein>
<reference evidence="1" key="1">
    <citation type="submission" date="2016-08" db="EMBL/GenBank/DDBJ databases">
        <authorList>
            <person name="Ngugi D.K."/>
            <person name="Miyake S."/>
            <person name="Stingl U."/>
        </authorList>
    </citation>
    <scope>NUCLEOTIDE SEQUENCE</scope>
    <source>
        <strain evidence="1">SCG-B11WGA-EpuloA1</strain>
    </source>
</reference>
<sequence length="159" mass="17755">MGEIIFSVILIIIGIGMYVSSYSFPVSIIDKSGGAALFPRIIIIGLSILLIIRIIVILKNPEEKEKAFGFLEMFKGRRLAFYILFIGYSLSMTTLGFFLSSSIFLAIAIPFLYKLQYGKAIGVKRGSITILISTTSVYVLYFVFTNYFNVMLPSGIFNI</sequence>
<dbReference type="Proteomes" id="UP000188605">
    <property type="component" value="Unassembled WGS sequence"/>
</dbReference>
<gene>
    <name evidence="1" type="ORF">AN396_10840</name>
</gene>
<dbReference type="EMBL" id="LJDB01000089">
    <property type="protein sequence ID" value="ONI38348.1"/>
    <property type="molecule type" value="Genomic_DNA"/>
</dbReference>
<proteinExistence type="predicted"/>